<dbReference type="RefSeq" id="WP_061079910.1">
    <property type="nucleotide sequence ID" value="NZ_JAAXPG010000022.1"/>
</dbReference>
<accession>A0A7X6RRS0</accession>
<dbReference type="AlphaFoldDB" id="A0A7X6RRS0"/>
<dbReference type="PROSITE" id="PS51318">
    <property type="entry name" value="TAT"/>
    <property type="match status" value="1"/>
</dbReference>
<keyword evidence="1" id="KW-0812">Transmembrane</keyword>
<feature type="transmembrane region" description="Helical" evidence="1">
    <location>
        <begin position="82"/>
        <end position="103"/>
    </location>
</feature>
<reference evidence="2 3" key="1">
    <citation type="submission" date="2020-04" db="EMBL/GenBank/DDBJ databases">
        <title>MicrobeNet Type strains.</title>
        <authorList>
            <person name="Nicholson A.C."/>
        </authorList>
    </citation>
    <scope>NUCLEOTIDE SEQUENCE [LARGE SCALE GENOMIC DNA]</scope>
    <source>
        <strain evidence="2 3">ATCC 23612</strain>
    </source>
</reference>
<keyword evidence="3" id="KW-1185">Reference proteome</keyword>
<feature type="transmembrane region" description="Helical" evidence="1">
    <location>
        <begin position="49"/>
        <end position="70"/>
    </location>
</feature>
<gene>
    <name evidence="2" type="ORF">HGB44_21740</name>
</gene>
<evidence type="ECO:0000313" key="2">
    <source>
        <dbReference type="EMBL" id="NKZ00271.1"/>
    </source>
</evidence>
<feature type="transmembrane region" description="Helical" evidence="1">
    <location>
        <begin position="123"/>
        <end position="145"/>
    </location>
</feature>
<keyword evidence="1" id="KW-1133">Transmembrane helix</keyword>
<name>A0A7X6RRS0_9ACTN</name>
<protein>
    <submittedName>
        <fullName evidence="2">Transporter</fullName>
    </submittedName>
</protein>
<proteinExistence type="predicted"/>
<dbReference type="Proteomes" id="UP000553209">
    <property type="component" value="Unassembled WGS sequence"/>
</dbReference>
<sequence length="155" mass="15953">MNHRSPAPAPASRTVLLAVAAALAAAALAHLVGWGVAHAMDAAHTEPDANIGAGMALLLLPFPLAPVMAWPLVRAVRLPRPGITALACSPVYLVLAVGVWTLWPGSVDHVPRTSFLYPVLESTWSLVAANALILAVALVAAALLVRGLSARAARS</sequence>
<evidence type="ECO:0000313" key="3">
    <source>
        <dbReference type="Proteomes" id="UP000553209"/>
    </source>
</evidence>
<dbReference type="EMBL" id="JAAXPG010000022">
    <property type="protein sequence ID" value="NKZ00271.1"/>
    <property type="molecule type" value="Genomic_DNA"/>
</dbReference>
<evidence type="ECO:0000256" key="1">
    <source>
        <dbReference type="SAM" id="Phobius"/>
    </source>
</evidence>
<dbReference type="InterPro" id="IPR006311">
    <property type="entry name" value="TAT_signal"/>
</dbReference>
<organism evidence="2 3">
    <name type="scientific">Nocardiopsis alborubida</name>
    <dbReference type="NCBI Taxonomy" id="146802"/>
    <lineage>
        <taxon>Bacteria</taxon>
        <taxon>Bacillati</taxon>
        <taxon>Actinomycetota</taxon>
        <taxon>Actinomycetes</taxon>
        <taxon>Streptosporangiales</taxon>
        <taxon>Nocardiopsidaceae</taxon>
        <taxon>Nocardiopsis</taxon>
    </lineage>
</organism>
<comment type="caution">
    <text evidence="2">The sequence shown here is derived from an EMBL/GenBank/DDBJ whole genome shotgun (WGS) entry which is preliminary data.</text>
</comment>
<keyword evidence="1" id="KW-0472">Membrane</keyword>